<proteinExistence type="predicted"/>
<gene>
    <name evidence="2" type="ORF">QBC42DRAFT_283920</name>
</gene>
<organism evidence="2 3">
    <name type="scientific">Cladorrhinum samala</name>
    <dbReference type="NCBI Taxonomy" id="585594"/>
    <lineage>
        <taxon>Eukaryota</taxon>
        <taxon>Fungi</taxon>
        <taxon>Dikarya</taxon>
        <taxon>Ascomycota</taxon>
        <taxon>Pezizomycotina</taxon>
        <taxon>Sordariomycetes</taxon>
        <taxon>Sordariomycetidae</taxon>
        <taxon>Sordariales</taxon>
        <taxon>Podosporaceae</taxon>
        <taxon>Cladorrhinum</taxon>
    </lineage>
</organism>
<protein>
    <submittedName>
        <fullName evidence="2">Uncharacterized protein</fullName>
    </submittedName>
</protein>
<keyword evidence="3" id="KW-1185">Reference proteome</keyword>
<reference evidence="2" key="1">
    <citation type="journal article" date="2023" name="Mol. Phylogenet. Evol.">
        <title>Genome-scale phylogeny and comparative genomics of the fungal order Sordariales.</title>
        <authorList>
            <person name="Hensen N."/>
            <person name="Bonometti L."/>
            <person name="Westerberg I."/>
            <person name="Brannstrom I.O."/>
            <person name="Guillou S."/>
            <person name="Cros-Aarteil S."/>
            <person name="Calhoun S."/>
            <person name="Haridas S."/>
            <person name="Kuo A."/>
            <person name="Mondo S."/>
            <person name="Pangilinan J."/>
            <person name="Riley R."/>
            <person name="LaButti K."/>
            <person name="Andreopoulos B."/>
            <person name="Lipzen A."/>
            <person name="Chen C."/>
            <person name="Yan M."/>
            <person name="Daum C."/>
            <person name="Ng V."/>
            <person name="Clum A."/>
            <person name="Steindorff A."/>
            <person name="Ohm R.A."/>
            <person name="Martin F."/>
            <person name="Silar P."/>
            <person name="Natvig D.O."/>
            <person name="Lalanne C."/>
            <person name="Gautier V."/>
            <person name="Ament-Velasquez S.L."/>
            <person name="Kruys A."/>
            <person name="Hutchinson M.I."/>
            <person name="Powell A.J."/>
            <person name="Barry K."/>
            <person name="Miller A.N."/>
            <person name="Grigoriev I.V."/>
            <person name="Debuchy R."/>
            <person name="Gladieux P."/>
            <person name="Hiltunen Thoren M."/>
            <person name="Johannesson H."/>
        </authorList>
    </citation>
    <scope>NUCLEOTIDE SEQUENCE</scope>
    <source>
        <strain evidence="2">PSN324</strain>
    </source>
</reference>
<evidence type="ECO:0000313" key="2">
    <source>
        <dbReference type="EMBL" id="KAK4465053.1"/>
    </source>
</evidence>
<dbReference type="AlphaFoldDB" id="A0AAV9HXE9"/>
<sequence length="493" mass="54832">MPAIWVPRDFATKAKDYAKKFKQPVPKIYILSAAHRGDMYHIRAALFTNPLPLVLHSCPNTATNDLIEYVTVLPKEWSVPFFTTQMTMTQIQGAQSPAAGLEKVEFVLVREAASTREFKTNISQHDFKHSMAITTDYRQMIYKEFQKPAINPFATIGLPDNKTRHVLVLHRGTGCTGDSGVYPELDTGAALSQLVSMINAQKDVTGKLSLKAIVAGGPAGPNSIGQYWNKLDPVVTAFKRHNITKRDIEADFLLWAHDQGYFSMAVGFRSGALDLLTFMGIETLSIGLRNMGGEERHGLLVEQSLKRINVQYDQPRHGATEWVKSDADAIKAVLDSPGWKRPAPFGMNRPDKSAEDKAEIKTTPPGRFNDVDAWTVEVALRTAAGRFLKGWGQTVSSVRYEIQKQVPIDHDIVTVRDSRFAYKSEDRNNAQAREAHFKALKAADVAAMNRLASPAYKAQTLLPDVRKQEYTAESTADWEAAGPLISRTIGKKF</sequence>
<dbReference type="EMBL" id="MU864943">
    <property type="protein sequence ID" value="KAK4465053.1"/>
    <property type="molecule type" value="Genomic_DNA"/>
</dbReference>
<reference evidence="2" key="2">
    <citation type="submission" date="2023-06" db="EMBL/GenBank/DDBJ databases">
        <authorList>
            <consortium name="Lawrence Berkeley National Laboratory"/>
            <person name="Mondo S.J."/>
            <person name="Hensen N."/>
            <person name="Bonometti L."/>
            <person name="Westerberg I."/>
            <person name="Brannstrom I.O."/>
            <person name="Guillou S."/>
            <person name="Cros-Aarteil S."/>
            <person name="Calhoun S."/>
            <person name="Haridas S."/>
            <person name="Kuo A."/>
            <person name="Pangilinan J."/>
            <person name="Riley R."/>
            <person name="Labutti K."/>
            <person name="Andreopoulos B."/>
            <person name="Lipzen A."/>
            <person name="Chen C."/>
            <person name="Yanf M."/>
            <person name="Daum C."/>
            <person name="Ng V."/>
            <person name="Clum A."/>
            <person name="Steindorff A."/>
            <person name="Ohm R."/>
            <person name="Martin F."/>
            <person name="Silar P."/>
            <person name="Natvig D."/>
            <person name="Lalanne C."/>
            <person name="Gautier V."/>
            <person name="Ament-Velasquez S.L."/>
            <person name="Kruys A."/>
            <person name="Hutchinson M.I."/>
            <person name="Powell A.J."/>
            <person name="Barry K."/>
            <person name="Miller A.N."/>
            <person name="Grigoriev I.V."/>
            <person name="Debuchy R."/>
            <person name="Gladieux P."/>
            <person name="Thoren M.H."/>
            <person name="Johannesson H."/>
        </authorList>
    </citation>
    <scope>NUCLEOTIDE SEQUENCE</scope>
    <source>
        <strain evidence="2">PSN324</strain>
    </source>
</reference>
<feature type="compositionally biased region" description="Basic and acidic residues" evidence="1">
    <location>
        <begin position="349"/>
        <end position="360"/>
    </location>
</feature>
<dbReference type="Proteomes" id="UP001321749">
    <property type="component" value="Unassembled WGS sequence"/>
</dbReference>
<name>A0AAV9HXE9_9PEZI</name>
<accession>A0AAV9HXE9</accession>
<evidence type="ECO:0000256" key="1">
    <source>
        <dbReference type="SAM" id="MobiDB-lite"/>
    </source>
</evidence>
<comment type="caution">
    <text evidence="2">The sequence shown here is derived from an EMBL/GenBank/DDBJ whole genome shotgun (WGS) entry which is preliminary data.</text>
</comment>
<feature type="region of interest" description="Disordered" evidence="1">
    <location>
        <begin position="341"/>
        <end position="366"/>
    </location>
</feature>
<evidence type="ECO:0000313" key="3">
    <source>
        <dbReference type="Proteomes" id="UP001321749"/>
    </source>
</evidence>